<name>A0ABQ5KJU7_9EUKA</name>
<proteinExistence type="predicted"/>
<dbReference type="PROSITE" id="PS51257">
    <property type="entry name" value="PROKAR_LIPOPROTEIN"/>
    <property type="match status" value="1"/>
</dbReference>
<sequence>MKFRNAALSEGYDRLCINRNILYMSTSIVACASPSPPCRCHAIVKHFSAFSVKPPASRAAHNSFVSEVRLVLEVPITMSSTGGTMSRQTLKRTGEIAFPCAIPFSTDGVIMDLDDG</sequence>
<comment type="caution">
    <text evidence="1">The sequence shown here is derived from an EMBL/GenBank/DDBJ whole genome shotgun (WGS) entry which is preliminary data.</text>
</comment>
<gene>
    <name evidence="1" type="ORF">ADUPG1_006861</name>
</gene>
<organism evidence="1 2">
    <name type="scientific">Aduncisulcus paluster</name>
    <dbReference type="NCBI Taxonomy" id="2918883"/>
    <lineage>
        <taxon>Eukaryota</taxon>
        <taxon>Metamonada</taxon>
        <taxon>Carpediemonas-like organisms</taxon>
        <taxon>Aduncisulcus</taxon>
    </lineage>
</organism>
<evidence type="ECO:0000313" key="2">
    <source>
        <dbReference type="Proteomes" id="UP001057375"/>
    </source>
</evidence>
<accession>A0ABQ5KJU7</accession>
<evidence type="ECO:0000313" key="1">
    <source>
        <dbReference type="EMBL" id="GKT32795.1"/>
    </source>
</evidence>
<reference evidence="1" key="1">
    <citation type="submission" date="2022-03" db="EMBL/GenBank/DDBJ databases">
        <title>Draft genome sequence of Aduncisulcus paluster, a free-living microaerophilic Fornicata.</title>
        <authorList>
            <person name="Yuyama I."/>
            <person name="Kume K."/>
            <person name="Tamura T."/>
            <person name="Inagaki Y."/>
            <person name="Hashimoto T."/>
        </authorList>
    </citation>
    <scope>NUCLEOTIDE SEQUENCE</scope>
    <source>
        <strain evidence="1">NY0171</strain>
    </source>
</reference>
<dbReference type="Proteomes" id="UP001057375">
    <property type="component" value="Unassembled WGS sequence"/>
</dbReference>
<protein>
    <submittedName>
        <fullName evidence="1">Uncharacterized protein</fullName>
    </submittedName>
</protein>
<keyword evidence="2" id="KW-1185">Reference proteome</keyword>
<dbReference type="EMBL" id="BQXS01010055">
    <property type="protein sequence ID" value="GKT32795.1"/>
    <property type="molecule type" value="Genomic_DNA"/>
</dbReference>